<gene>
    <name evidence="2" type="ORF">SAMN04488050_105117</name>
</gene>
<dbReference type="InterPro" id="IPR029068">
    <property type="entry name" value="Glyas_Bleomycin-R_OHBP_Dase"/>
</dbReference>
<keyword evidence="3" id="KW-1185">Reference proteome</keyword>
<feature type="domain" description="Glyoxalase-like" evidence="1">
    <location>
        <begin position="14"/>
        <end position="202"/>
    </location>
</feature>
<proteinExistence type="predicted"/>
<dbReference type="EMBL" id="FOZW01000005">
    <property type="protein sequence ID" value="SFS81515.1"/>
    <property type="molecule type" value="Genomic_DNA"/>
</dbReference>
<name>A0A1I6SX26_9RHOB</name>
<evidence type="ECO:0000313" key="3">
    <source>
        <dbReference type="Proteomes" id="UP000199392"/>
    </source>
</evidence>
<dbReference type="InterPro" id="IPR025870">
    <property type="entry name" value="Glyoxalase-like_dom"/>
</dbReference>
<dbReference type="STRING" id="311180.SAMN04488050_105117"/>
<sequence length="290" mass="30432">MPQDLQAAGNPIRLDHSGHFVADAEAARAELEALGFTVTPYSAQVQPDPVTGEPRLTGTGNICVMLDKGYLEFLVHTADTPIGLEFLAALERRAGLHLSAFAVVDADAQHAALRAAGIEMRPVAHFERELATETGMETAAFSVARLAAGTMPEGRVQFLVHHNAAALWQPRWTGHANGAHALTAIIASAPDPAETAARFARCLGRPAQPFGNGLRIALDRGALEILPEAEAEALVGAAVEPGRSAFVGLRLSMSDPAKLSDRPGARWIGASLALPFGPALGAGTWVLDPL</sequence>
<protein>
    <submittedName>
        <fullName evidence="2">Glyoxalase-like domain-containing protein</fullName>
    </submittedName>
</protein>
<dbReference type="Gene3D" id="3.10.180.10">
    <property type="entry name" value="2,3-Dihydroxybiphenyl 1,2-Dioxygenase, domain 1"/>
    <property type="match status" value="1"/>
</dbReference>
<dbReference type="SUPFAM" id="SSF54593">
    <property type="entry name" value="Glyoxalase/Bleomycin resistance protein/Dihydroxybiphenyl dioxygenase"/>
    <property type="match status" value="1"/>
</dbReference>
<dbReference type="RefSeq" id="WP_176806614.1">
    <property type="nucleotide sequence ID" value="NZ_FNCL01000005.1"/>
</dbReference>
<reference evidence="3" key="1">
    <citation type="submission" date="2016-10" db="EMBL/GenBank/DDBJ databases">
        <authorList>
            <person name="Varghese N."/>
            <person name="Submissions S."/>
        </authorList>
    </citation>
    <scope>NUCLEOTIDE SEQUENCE [LARGE SCALE GENOMIC DNA]</scope>
    <source>
        <strain evidence="3">DSM 26894</strain>
    </source>
</reference>
<organism evidence="2 3">
    <name type="scientific">Alloyangia pacifica</name>
    <dbReference type="NCBI Taxonomy" id="311180"/>
    <lineage>
        <taxon>Bacteria</taxon>
        <taxon>Pseudomonadati</taxon>
        <taxon>Pseudomonadota</taxon>
        <taxon>Alphaproteobacteria</taxon>
        <taxon>Rhodobacterales</taxon>
        <taxon>Roseobacteraceae</taxon>
        <taxon>Alloyangia</taxon>
    </lineage>
</organism>
<dbReference type="Proteomes" id="UP000199392">
    <property type="component" value="Unassembled WGS sequence"/>
</dbReference>
<evidence type="ECO:0000259" key="1">
    <source>
        <dbReference type="Pfam" id="PF13468"/>
    </source>
</evidence>
<evidence type="ECO:0000313" key="2">
    <source>
        <dbReference type="EMBL" id="SFS81515.1"/>
    </source>
</evidence>
<accession>A0A1I6SX26</accession>
<dbReference type="AlphaFoldDB" id="A0A1I6SX26"/>
<dbReference type="Pfam" id="PF13468">
    <property type="entry name" value="Glyoxalase_3"/>
    <property type="match status" value="1"/>
</dbReference>